<organism evidence="1 2">
    <name type="scientific">Ancylostoma ceylanicum</name>
    <dbReference type="NCBI Taxonomy" id="53326"/>
    <lineage>
        <taxon>Eukaryota</taxon>
        <taxon>Metazoa</taxon>
        <taxon>Ecdysozoa</taxon>
        <taxon>Nematoda</taxon>
        <taxon>Chromadorea</taxon>
        <taxon>Rhabditida</taxon>
        <taxon>Rhabditina</taxon>
        <taxon>Rhabditomorpha</taxon>
        <taxon>Strongyloidea</taxon>
        <taxon>Ancylostomatidae</taxon>
        <taxon>Ancylostomatinae</taxon>
        <taxon>Ancylostoma</taxon>
    </lineage>
</organism>
<evidence type="ECO:0000313" key="1">
    <source>
        <dbReference type="EMBL" id="EYC07266.1"/>
    </source>
</evidence>
<dbReference type="EMBL" id="JARK01001407">
    <property type="protein sequence ID" value="EYC07266.1"/>
    <property type="molecule type" value="Genomic_DNA"/>
</dbReference>
<dbReference type="Proteomes" id="UP000024635">
    <property type="component" value="Unassembled WGS sequence"/>
</dbReference>
<dbReference type="AlphaFoldDB" id="A0A016TWW0"/>
<gene>
    <name evidence="1" type="primary">Acey_s0071.g558</name>
    <name evidence="1" type="ORF">Y032_0071g558</name>
</gene>
<sequence length="155" mass="17176">MVEIAILSIFAGQTRPIRKSGWLKIFPGAFMNPTADAQFLFQPNNTFLFAHYGAMFFIADHDCPYHEAPSGSINRFHRPPPRPHPGFGHGHGGFGHGHGGFGHGHGGFGHGGHGHGHFHFGKIVSTRRRNDKRCHCCINIFGLQLPLSDLFVLFR</sequence>
<evidence type="ECO:0000313" key="2">
    <source>
        <dbReference type="Proteomes" id="UP000024635"/>
    </source>
</evidence>
<proteinExistence type="predicted"/>
<name>A0A016TWW0_9BILA</name>
<reference evidence="2" key="1">
    <citation type="journal article" date="2015" name="Nat. Genet.">
        <title>The genome and transcriptome of the zoonotic hookworm Ancylostoma ceylanicum identify infection-specific gene families.</title>
        <authorList>
            <person name="Schwarz E.M."/>
            <person name="Hu Y."/>
            <person name="Antoshechkin I."/>
            <person name="Miller M.M."/>
            <person name="Sternberg P.W."/>
            <person name="Aroian R.V."/>
        </authorList>
    </citation>
    <scope>NUCLEOTIDE SEQUENCE</scope>
    <source>
        <strain evidence="2">HY135</strain>
    </source>
</reference>
<protein>
    <submittedName>
        <fullName evidence="1">Uncharacterized protein</fullName>
    </submittedName>
</protein>
<comment type="caution">
    <text evidence="1">The sequence shown here is derived from an EMBL/GenBank/DDBJ whole genome shotgun (WGS) entry which is preliminary data.</text>
</comment>
<accession>A0A016TWW0</accession>
<keyword evidence="2" id="KW-1185">Reference proteome</keyword>